<evidence type="ECO:0000313" key="8">
    <source>
        <dbReference type="EMBL" id="ROO29492.1"/>
    </source>
</evidence>
<evidence type="ECO:0000256" key="1">
    <source>
        <dbReference type="ARBA" id="ARBA00004651"/>
    </source>
</evidence>
<feature type="transmembrane region" description="Helical" evidence="7">
    <location>
        <begin position="54"/>
        <end position="77"/>
    </location>
</feature>
<sequence length="352" mass="35691">MATKRAEALSAPRGGDGTFAQLPAILPGLVLCVGLAGLSYAVAAWPALNAVVPLSALTVGILFGVGVRLCVSLPAAVEPGVRWTLHYLLRAGIVLLGFRLVFQDMLTVGAGGLALVVLAVASTLALAVVAGRALGLPDTLSVLVGSGTGICGASAVVAVDGVIRGREQDVACAIAIVTVFGTVAMFAYPVIAAHLGLSEAAYAAWAGSSIHEVAQAVAAGFAFDAQAGVDASLYKLSRVALLAPVCAILAFWWHRRAGGSGQEKATGRAPFPWFVVMFVVMVGLNSVLPLSTDLRDGLVAVDSALLAAAMVAMGLQTRLVAVARLGWRPLALGALVAVWISLLALGGALIVS</sequence>
<feature type="transmembrane region" description="Helical" evidence="7">
    <location>
        <begin position="83"/>
        <end position="101"/>
    </location>
</feature>
<comment type="similarity">
    <text evidence="2">Belongs to the UPF0324 family.</text>
</comment>
<evidence type="ECO:0000256" key="2">
    <source>
        <dbReference type="ARBA" id="ARBA00007977"/>
    </source>
</evidence>
<dbReference type="Pfam" id="PF03601">
    <property type="entry name" value="Cons_hypoth698"/>
    <property type="match status" value="1"/>
</dbReference>
<comment type="caution">
    <text evidence="8">The sequence shown here is derived from an EMBL/GenBank/DDBJ whole genome shotgun (WGS) entry which is preliminary data.</text>
</comment>
<dbReference type="AlphaFoldDB" id="A0A423PVE2"/>
<protein>
    <recommendedName>
        <fullName evidence="10">PSE family sulfate exporter</fullName>
    </recommendedName>
</protein>
<feature type="transmembrane region" description="Helical" evidence="7">
    <location>
        <begin position="236"/>
        <end position="253"/>
    </location>
</feature>
<evidence type="ECO:0008006" key="10">
    <source>
        <dbReference type="Google" id="ProtNLM"/>
    </source>
</evidence>
<evidence type="ECO:0000256" key="5">
    <source>
        <dbReference type="ARBA" id="ARBA00022989"/>
    </source>
</evidence>
<name>A0A423PVE2_9GAMM</name>
<dbReference type="PANTHER" id="PTHR30106:SF2">
    <property type="entry name" value="UPF0324 INNER MEMBRANE PROTEIN YEIH"/>
    <property type="match status" value="1"/>
</dbReference>
<evidence type="ECO:0000256" key="7">
    <source>
        <dbReference type="SAM" id="Phobius"/>
    </source>
</evidence>
<keyword evidence="3" id="KW-1003">Cell membrane</keyword>
<evidence type="ECO:0000256" key="6">
    <source>
        <dbReference type="ARBA" id="ARBA00023136"/>
    </source>
</evidence>
<dbReference type="RefSeq" id="WP_123630205.1">
    <property type="nucleotide sequence ID" value="NZ_AYKH01000004.1"/>
</dbReference>
<dbReference type="EMBL" id="AYKH01000004">
    <property type="protein sequence ID" value="ROO29492.1"/>
    <property type="molecule type" value="Genomic_DNA"/>
</dbReference>
<dbReference type="GO" id="GO:0005886">
    <property type="term" value="C:plasma membrane"/>
    <property type="evidence" value="ECO:0007669"/>
    <property type="project" value="UniProtKB-SubCell"/>
</dbReference>
<evidence type="ECO:0000313" key="9">
    <source>
        <dbReference type="Proteomes" id="UP000283993"/>
    </source>
</evidence>
<evidence type="ECO:0000256" key="4">
    <source>
        <dbReference type="ARBA" id="ARBA00022692"/>
    </source>
</evidence>
<feature type="transmembrane region" description="Helical" evidence="7">
    <location>
        <begin position="273"/>
        <end position="291"/>
    </location>
</feature>
<feature type="transmembrane region" description="Helical" evidence="7">
    <location>
        <begin position="327"/>
        <end position="351"/>
    </location>
</feature>
<feature type="transmembrane region" description="Helical" evidence="7">
    <location>
        <begin position="297"/>
        <end position="315"/>
    </location>
</feature>
<proteinExistence type="inferred from homology"/>
<evidence type="ECO:0000256" key="3">
    <source>
        <dbReference type="ARBA" id="ARBA00022475"/>
    </source>
</evidence>
<dbReference type="InterPro" id="IPR018383">
    <property type="entry name" value="UPF0324_pro"/>
</dbReference>
<feature type="transmembrane region" description="Helical" evidence="7">
    <location>
        <begin position="20"/>
        <end position="42"/>
    </location>
</feature>
<dbReference type="Proteomes" id="UP000283993">
    <property type="component" value="Unassembled WGS sequence"/>
</dbReference>
<organism evidence="8 9">
    <name type="scientific">Salinisphaera orenii MK-B5</name>
    <dbReference type="NCBI Taxonomy" id="856730"/>
    <lineage>
        <taxon>Bacteria</taxon>
        <taxon>Pseudomonadati</taxon>
        <taxon>Pseudomonadota</taxon>
        <taxon>Gammaproteobacteria</taxon>
        <taxon>Salinisphaerales</taxon>
        <taxon>Salinisphaeraceae</taxon>
        <taxon>Salinisphaera</taxon>
    </lineage>
</organism>
<keyword evidence="4 7" id="KW-0812">Transmembrane</keyword>
<keyword evidence="6 7" id="KW-0472">Membrane</keyword>
<accession>A0A423PVE2</accession>
<comment type="subcellular location">
    <subcellularLocation>
        <location evidence="1">Cell membrane</location>
        <topology evidence="1">Multi-pass membrane protein</topology>
    </subcellularLocation>
</comment>
<feature type="transmembrane region" description="Helical" evidence="7">
    <location>
        <begin position="113"/>
        <end position="134"/>
    </location>
</feature>
<reference evidence="8 9" key="1">
    <citation type="submission" date="2013-10" db="EMBL/GenBank/DDBJ databases">
        <title>Salinisphaera orenii MK-B5 Genome Sequencing.</title>
        <authorList>
            <person name="Lai Q."/>
            <person name="Li C."/>
            <person name="Shao Z."/>
        </authorList>
    </citation>
    <scope>NUCLEOTIDE SEQUENCE [LARGE SCALE GENOMIC DNA]</scope>
    <source>
        <strain evidence="8 9">MK-B5</strain>
    </source>
</reference>
<feature type="transmembrane region" description="Helical" evidence="7">
    <location>
        <begin position="140"/>
        <end position="163"/>
    </location>
</feature>
<dbReference type="PANTHER" id="PTHR30106">
    <property type="entry name" value="INNER MEMBRANE PROTEIN YEIH-RELATED"/>
    <property type="match status" value="1"/>
</dbReference>
<gene>
    <name evidence="8" type="ORF">SAOR_03315</name>
</gene>
<keyword evidence="5 7" id="KW-1133">Transmembrane helix</keyword>
<keyword evidence="9" id="KW-1185">Reference proteome</keyword>
<feature type="transmembrane region" description="Helical" evidence="7">
    <location>
        <begin position="170"/>
        <end position="191"/>
    </location>
</feature>